<dbReference type="Proteomes" id="UP000302163">
    <property type="component" value="Chromosome"/>
</dbReference>
<organism evidence="1 2">
    <name type="scientific">Jejubacter calystegiae</name>
    <dbReference type="NCBI Taxonomy" id="2579935"/>
    <lineage>
        <taxon>Bacteria</taxon>
        <taxon>Pseudomonadati</taxon>
        <taxon>Pseudomonadota</taxon>
        <taxon>Gammaproteobacteria</taxon>
        <taxon>Enterobacterales</taxon>
        <taxon>Enterobacteriaceae</taxon>
        <taxon>Jejubacter</taxon>
    </lineage>
</organism>
<dbReference type="RefSeq" id="WP_138098178.1">
    <property type="nucleotide sequence ID" value="NZ_CP040428.1"/>
</dbReference>
<name>A0A4P8YPA4_9ENTR</name>
<sequence>MKASSRYVSVRALVTFSFISVILLLPAVYARATTDTVSVVKAVESCPLYVVSVGHHYSVLRSINYPLQQNDRLMLRDRGLSYQNIYIKDGDKNAGFMGIFEMSDVGLQLAENFQNTHC</sequence>
<proteinExistence type="predicted"/>
<keyword evidence="2" id="KW-1185">Reference proteome</keyword>
<dbReference type="AlphaFoldDB" id="A0A4P8YPA4"/>
<gene>
    <name evidence="1" type="ORF">FEM41_21210</name>
</gene>
<protein>
    <submittedName>
        <fullName evidence="1">Uncharacterized protein</fullName>
    </submittedName>
</protein>
<accession>A0A4P8YPA4</accession>
<evidence type="ECO:0000313" key="1">
    <source>
        <dbReference type="EMBL" id="QCT21986.1"/>
    </source>
</evidence>
<reference evidence="1 2" key="1">
    <citation type="submission" date="2019-05" db="EMBL/GenBank/DDBJ databases">
        <title>Complete genome sequence of Izhakiella calystegiae KSNA2, an endophyte isolated from beach morning glory (Calystegia soldanella).</title>
        <authorList>
            <person name="Jiang L."/>
            <person name="Jeong J.C."/>
            <person name="Kim C.Y."/>
            <person name="Kim D.H."/>
            <person name="Kim S.W."/>
            <person name="Lee j."/>
        </authorList>
    </citation>
    <scope>NUCLEOTIDE SEQUENCE [LARGE SCALE GENOMIC DNA]</scope>
    <source>
        <strain evidence="1 2">KSNA2</strain>
    </source>
</reference>
<dbReference type="KEGG" id="izh:FEM41_21210"/>
<dbReference type="EMBL" id="CP040428">
    <property type="protein sequence ID" value="QCT21986.1"/>
    <property type="molecule type" value="Genomic_DNA"/>
</dbReference>
<evidence type="ECO:0000313" key="2">
    <source>
        <dbReference type="Proteomes" id="UP000302163"/>
    </source>
</evidence>